<feature type="domain" description="Glycoside hydrolase family 31 TIM barrel" evidence="12">
    <location>
        <begin position="378"/>
        <end position="713"/>
    </location>
</feature>
<dbReference type="SUPFAM" id="SSF51445">
    <property type="entry name" value="(Trans)glycosidases"/>
    <property type="match status" value="1"/>
</dbReference>
<keyword evidence="6" id="KW-0256">Endoplasmic reticulum</keyword>
<dbReference type="FunCoup" id="A0A409VWF8">
    <property type="interactions" value="411"/>
</dbReference>
<dbReference type="GO" id="GO:0006491">
    <property type="term" value="P:N-glycan processing"/>
    <property type="evidence" value="ECO:0007669"/>
    <property type="project" value="TreeGrafter"/>
</dbReference>
<dbReference type="Gene3D" id="2.60.40.1180">
    <property type="entry name" value="Golgi alpha-mannosidase II"/>
    <property type="match status" value="2"/>
</dbReference>
<evidence type="ECO:0000313" key="16">
    <source>
        <dbReference type="Proteomes" id="UP000284706"/>
    </source>
</evidence>
<dbReference type="GO" id="GO:0005975">
    <property type="term" value="P:carbohydrate metabolic process"/>
    <property type="evidence" value="ECO:0007669"/>
    <property type="project" value="InterPro"/>
</dbReference>
<evidence type="ECO:0000313" key="15">
    <source>
        <dbReference type="EMBL" id="PPQ70595.1"/>
    </source>
</evidence>
<gene>
    <name evidence="15" type="ORF">CVT26_013194</name>
</gene>
<evidence type="ECO:0000259" key="13">
    <source>
        <dbReference type="Pfam" id="PF13802"/>
    </source>
</evidence>
<keyword evidence="7" id="KW-0325">Glycoprotein</keyword>
<dbReference type="InterPro" id="IPR017853">
    <property type="entry name" value="GH"/>
</dbReference>
<dbReference type="Gene3D" id="3.20.20.80">
    <property type="entry name" value="Glycosidases"/>
    <property type="match status" value="1"/>
</dbReference>
<evidence type="ECO:0000256" key="2">
    <source>
        <dbReference type="ARBA" id="ARBA00004833"/>
    </source>
</evidence>
<protein>
    <recommendedName>
        <fullName evidence="9">Glucosidase II subunit alpha</fullName>
    </recommendedName>
</protein>
<dbReference type="STRING" id="231916.A0A409VWF8"/>
<dbReference type="SUPFAM" id="SSF74650">
    <property type="entry name" value="Galactose mutarotase-like"/>
    <property type="match status" value="1"/>
</dbReference>
<evidence type="ECO:0000256" key="10">
    <source>
        <dbReference type="RuleBase" id="RU361185"/>
    </source>
</evidence>
<dbReference type="OrthoDB" id="3237269at2759"/>
<dbReference type="GO" id="GO:0017177">
    <property type="term" value="C:glucosidase II complex"/>
    <property type="evidence" value="ECO:0007669"/>
    <property type="project" value="TreeGrafter"/>
</dbReference>
<feature type="domain" description="Glycoside hydrolase family 31 N-terminal" evidence="13">
    <location>
        <begin position="89"/>
        <end position="334"/>
    </location>
</feature>
<keyword evidence="8 10" id="KW-0326">Glycosidase</keyword>
<dbReference type="InterPro" id="IPR013780">
    <property type="entry name" value="Glyco_hydro_b"/>
</dbReference>
<feature type="signal peptide" evidence="11">
    <location>
        <begin position="1"/>
        <end position="21"/>
    </location>
</feature>
<dbReference type="SUPFAM" id="SSF51011">
    <property type="entry name" value="Glycosyl hydrolase domain"/>
    <property type="match status" value="1"/>
</dbReference>
<dbReference type="PANTHER" id="PTHR22762">
    <property type="entry name" value="ALPHA-GLUCOSIDASE"/>
    <property type="match status" value="1"/>
</dbReference>
<dbReference type="Pfam" id="PF13802">
    <property type="entry name" value="Gal_mutarotas_2"/>
    <property type="match status" value="1"/>
</dbReference>
<dbReference type="CDD" id="cd06603">
    <property type="entry name" value="GH31_GANC_GANAB_alpha"/>
    <property type="match status" value="1"/>
</dbReference>
<dbReference type="PANTHER" id="PTHR22762:SF54">
    <property type="entry name" value="BCDNA.GH04962"/>
    <property type="match status" value="1"/>
</dbReference>
<comment type="subcellular location">
    <subcellularLocation>
        <location evidence="1">Endoplasmic reticulum</location>
    </subcellularLocation>
</comment>
<sequence length="977" mass="109867">MRSWSVLGVLTLLLTTESSWAFKAHDFKTCEQSGFCRRGRALAGRAKEAKSSWVSPYSVDPTSLHISKDEAVFTAAIKSSLYPDVNFGLEVRIQDDGVARVRMDEVGGLRKRYDEAASWALIAEPTISKEIKWTASKKDIRATYGPKKDIEVVVNFEPLRVSLLRGGKEQIVLNGQGLLHMEHFRNKVEAATPTEEAPPVEGEAAEGEAQAVLKAENPRAWFEGDSEDGFWEENFGGHTDTKPKGPESLSVDINFPNHPVVYGIPQHATRMALPSTTGEDPTFTDPYRLYNADVFEYLASSPVSLYGSIPLMHAHSTESTVAVFHVVGSETWIDVSHSSDKSTETHWISESGILDTFLLPGPTAEDVFRQYARLTGTPVMPAQWSLGYHQCRWNYVSSDDVRTVQKRFDEEDMPVDVFWLDIEYSEDHKYFMWKEKTFPDPVEMTNDVAANGRKMVVIVDPHLKRDDNYPAFKQAQELGVLVKPKSGEGEYEGWCWPGSSSWTDFFNPKSWDWWKGIFDPKEHPDKWTWTKSTTDIHIWNDMNEPSVFNGPEITMPKDNIHYGGWEHRDIHNINGMLFSNLTYQAVAARTDPPQRPFVLTRSFFAGSQRFGAMWTGDNLGTWEHMAVGVKMVLANGLGGLSFAGSDVGGFFGNPEPEMLIRWYQVGAFAPFFRAHAHIDTKRREPFLLDEPYKGIVKDILRLRYTLLPMWYTQFRETSVTGMPILRPQFIMFPKDKKGFEIDDQYYIGSSGLLVKPVTEKDAREAKVYLAEDEVYYDFFTGFAHRGAAKGKEITVSAELDQIPLFLRGGSILSTRDRPRRASSLMKKDPFTLRVALNKVGTARGELYLDDGISYDHTKGDFIWREFVAEKTGKKGLKISSSDLGAAKPTEAVDGVALAKYNPTNSFAKSIENVRIEKVLVVGLAVKPISVKLEGGGELVWEFTPGVGSNDKKGGNASILMIKDPRVLIGRDWSIIIQ</sequence>
<dbReference type="AlphaFoldDB" id="A0A409VWF8"/>
<evidence type="ECO:0000256" key="9">
    <source>
        <dbReference type="ARBA" id="ARBA00042895"/>
    </source>
</evidence>
<reference evidence="15 16" key="1">
    <citation type="journal article" date="2018" name="Evol. Lett.">
        <title>Horizontal gene cluster transfer increased hallucinogenic mushroom diversity.</title>
        <authorList>
            <person name="Reynolds H.T."/>
            <person name="Vijayakumar V."/>
            <person name="Gluck-Thaler E."/>
            <person name="Korotkin H.B."/>
            <person name="Matheny P.B."/>
            <person name="Slot J.C."/>
        </authorList>
    </citation>
    <scope>NUCLEOTIDE SEQUENCE [LARGE SCALE GENOMIC DNA]</scope>
    <source>
        <strain evidence="15 16">SRW20</strain>
    </source>
</reference>
<evidence type="ECO:0000256" key="1">
    <source>
        <dbReference type="ARBA" id="ARBA00004240"/>
    </source>
</evidence>
<comment type="pathway">
    <text evidence="2">Glycan metabolism; N-glycan metabolism.</text>
</comment>
<accession>A0A409VWF8</accession>
<dbReference type="CDD" id="cd14752">
    <property type="entry name" value="GH31_N"/>
    <property type="match status" value="1"/>
</dbReference>
<feature type="chain" id="PRO_5019479430" description="Glucosidase II subunit alpha" evidence="11">
    <location>
        <begin position="22"/>
        <end position="977"/>
    </location>
</feature>
<dbReference type="InterPro" id="IPR025887">
    <property type="entry name" value="Glyco_hydro_31_N_dom"/>
</dbReference>
<proteinExistence type="inferred from homology"/>
<evidence type="ECO:0000259" key="14">
    <source>
        <dbReference type="Pfam" id="PF21365"/>
    </source>
</evidence>
<keyword evidence="5 10" id="KW-0378">Hydrolase</keyword>
<dbReference type="GO" id="GO:0030246">
    <property type="term" value="F:carbohydrate binding"/>
    <property type="evidence" value="ECO:0007669"/>
    <property type="project" value="InterPro"/>
</dbReference>
<dbReference type="InParanoid" id="A0A409VWF8"/>
<evidence type="ECO:0000259" key="12">
    <source>
        <dbReference type="Pfam" id="PF01055"/>
    </source>
</evidence>
<evidence type="ECO:0000256" key="6">
    <source>
        <dbReference type="ARBA" id="ARBA00022824"/>
    </source>
</evidence>
<keyword evidence="16" id="KW-1185">Reference proteome</keyword>
<dbReference type="Gene3D" id="2.60.40.1760">
    <property type="entry name" value="glycosyl hydrolase (family 31)"/>
    <property type="match status" value="1"/>
</dbReference>
<dbReference type="InterPro" id="IPR011013">
    <property type="entry name" value="Gal_mutarotase_sf_dom"/>
</dbReference>
<evidence type="ECO:0000256" key="7">
    <source>
        <dbReference type="ARBA" id="ARBA00023180"/>
    </source>
</evidence>
<dbReference type="InterPro" id="IPR048395">
    <property type="entry name" value="Glyco_hydro_31_C"/>
</dbReference>
<evidence type="ECO:0000256" key="4">
    <source>
        <dbReference type="ARBA" id="ARBA00022729"/>
    </source>
</evidence>
<dbReference type="Pfam" id="PF21365">
    <property type="entry name" value="Glyco_hydro_31_3rd"/>
    <property type="match status" value="1"/>
</dbReference>
<evidence type="ECO:0000256" key="5">
    <source>
        <dbReference type="ARBA" id="ARBA00022801"/>
    </source>
</evidence>
<dbReference type="Proteomes" id="UP000284706">
    <property type="component" value="Unassembled WGS sequence"/>
</dbReference>
<keyword evidence="4 11" id="KW-0732">Signal</keyword>
<dbReference type="Pfam" id="PF01055">
    <property type="entry name" value="Glyco_hydro_31_2nd"/>
    <property type="match status" value="1"/>
</dbReference>
<dbReference type="GO" id="GO:0090599">
    <property type="term" value="F:alpha-glucosidase activity"/>
    <property type="evidence" value="ECO:0007669"/>
    <property type="project" value="TreeGrafter"/>
</dbReference>
<feature type="domain" description="Glycosyl hydrolase family 31 C-terminal" evidence="14">
    <location>
        <begin position="721"/>
        <end position="812"/>
    </location>
</feature>
<dbReference type="InterPro" id="IPR000322">
    <property type="entry name" value="Glyco_hydro_31_TIM"/>
</dbReference>
<evidence type="ECO:0000256" key="8">
    <source>
        <dbReference type="ARBA" id="ARBA00023295"/>
    </source>
</evidence>
<comment type="caution">
    <text evidence="15">The sequence shown here is derived from an EMBL/GenBank/DDBJ whole genome shotgun (WGS) entry which is preliminary data.</text>
</comment>
<evidence type="ECO:0000256" key="3">
    <source>
        <dbReference type="ARBA" id="ARBA00007806"/>
    </source>
</evidence>
<comment type="similarity">
    <text evidence="3 10">Belongs to the glycosyl hydrolase 31 family.</text>
</comment>
<evidence type="ECO:0000256" key="11">
    <source>
        <dbReference type="SAM" id="SignalP"/>
    </source>
</evidence>
<name>A0A409VWF8_9AGAR</name>
<dbReference type="EMBL" id="NHYE01005535">
    <property type="protein sequence ID" value="PPQ70595.1"/>
    <property type="molecule type" value="Genomic_DNA"/>
</dbReference>
<organism evidence="15 16">
    <name type="scientific">Gymnopilus dilepis</name>
    <dbReference type="NCBI Taxonomy" id="231916"/>
    <lineage>
        <taxon>Eukaryota</taxon>
        <taxon>Fungi</taxon>
        <taxon>Dikarya</taxon>
        <taxon>Basidiomycota</taxon>
        <taxon>Agaricomycotina</taxon>
        <taxon>Agaricomycetes</taxon>
        <taxon>Agaricomycetidae</taxon>
        <taxon>Agaricales</taxon>
        <taxon>Agaricineae</taxon>
        <taxon>Hymenogastraceae</taxon>
        <taxon>Gymnopilus</taxon>
    </lineage>
</organism>